<dbReference type="Pfam" id="PF00734">
    <property type="entry name" value="CBM_1"/>
    <property type="match status" value="1"/>
</dbReference>
<reference evidence="4 5" key="1">
    <citation type="submission" date="2020-07" db="EMBL/GenBank/DDBJ databases">
        <title>Comparative genomics of pyrophilous fungi reveals a link between fire events and developmental genes.</title>
        <authorList>
            <consortium name="DOE Joint Genome Institute"/>
            <person name="Steindorff A.S."/>
            <person name="Carver A."/>
            <person name="Calhoun S."/>
            <person name="Stillman K."/>
            <person name="Liu H."/>
            <person name="Lipzen A."/>
            <person name="Pangilinan J."/>
            <person name="Labutti K."/>
            <person name="Bruns T.D."/>
            <person name="Grigoriev I.V."/>
        </authorList>
    </citation>
    <scope>NUCLEOTIDE SEQUENCE [LARGE SCALE GENOMIC DNA]</scope>
    <source>
        <strain evidence="4 5">CBS 144469</strain>
    </source>
</reference>
<accession>A0A8H6LTF7</accession>
<dbReference type="GO" id="GO:0005576">
    <property type="term" value="C:extracellular region"/>
    <property type="evidence" value="ECO:0007669"/>
    <property type="project" value="InterPro"/>
</dbReference>
<evidence type="ECO:0000256" key="1">
    <source>
        <dbReference type="ARBA" id="ARBA00022729"/>
    </source>
</evidence>
<comment type="caution">
    <text evidence="4">The sequence shown here is derived from an EMBL/GenBank/DDBJ whole genome shotgun (WGS) entry which is preliminary data.</text>
</comment>
<dbReference type="GO" id="GO:0005975">
    <property type="term" value="P:carbohydrate metabolic process"/>
    <property type="evidence" value="ECO:0007669"/>
    <property type="project" value="InterPro"/>
</dbReference>
<proteinExistence type="predicted"/>
<dbReference type="EMBL" id="JACGCI010000157">
    <property type="protein sequence ID" value="KAF6743163.1"/>
    <property type="molecule type" value="Genomic_DNA"/>
</dbReference>
<protein>
    <recommendedName>
        <fullName evidence="3">CBM1 domain-containing protein</fullName>
    </recommendedName>
</protein>
<dbReference type="AlphaFoldDB" id="A0A8H6LTF7"/>
<sequence length="219" mass="22550">MFLCALSSVVVLIAAIGGSGKPLSGPTPTLSGPFEPTPSPVVPIGGQCGGLTYKGPTGCEQTKEHPNVECVFVNPYLWQCQIVSGPTYPTQPTPTSTCLTSTLACSASCKKLCPKGQHMTGSSCPFCTCETPTPLCPDIPSSTLTPTPTLPTTTVTKPTSDTTTCVSSTLHCPAICLIACPSGLVLTGTKCPFCSCMKPTPLCTSVDPKPIPTLTSYTT</sequence>
<dbReference type="InterPro" id="IPR000254">
    <property type="entry name" value="CBD"/>
</dbReference>
<feature type="domain" description="CBM1" evidence="3">
    <location>
        <begin position="46"/>
        <end position="76"/>
    </location>
</feature>
<dbReference type="OrthoDB" id="2586582at2759"/>
<keyword evidence="5" id="KW-1185">Reference proteome</keyword>
<dbReference type="GO" id="GO:0030248">
    <property type="term" value="F:cellulose binding"/>
    <property type="evidence" value="ECO:0007669"/>
    <property type="project" value="InterPro"/>
</dbReference>
<dbReference type="InterPro" id="IPR035971">
    <property type="entry name" value="CBD_sf"/>
</dbReference>
<evidence type="ECO:0000259" key="3">
    <source>
        <dbReference type="Pfam" id="PF00734"/>
    </source>
</evidence>
<name>A0A8H6LTF7_9AGAR</name>
<evidence type="ECO:0000313" key="5">
    <source>
        <dbReference type="Proteomes" id="UP000521943"/>
    </source>
</evidence>
<dbReference type="SUPFAM" id="SSF57180">
    <property type="entry name" value="Cellulose-binding domain"/>
    <property type="match status" value="1"/>
</dbReference>
<gene>
    <name evidence="4" type="ORF">DFP72DRAFT_146331</name>
</gene>
<keyword evidence="1 2" id="KW-0732">Signal</keyword>
<evidence type="ECO:0000313" key="4">
    <source>
        <dbReference type="EMBL" id="KAF6743163.1"/>
    </source>
</evidence>
<feature type="signal peptide" evidence="2">
    <location>
        <begin position="1"/>
        <end position="20"/>
    </location>
</feature>
<organism evidence="4 5">
    <name type="scientific">Ephemerocybe angulata</name>
    <dbReference type="NCBI Taxonomy" id="980116"/>
    <lineage>
        <taxon>Eukaryota</taxon>
        <taxon>Fungi</taxon>
        <taxon>Dikarya</taxon>
        <taxon>Basidiomycota</taxon>
        <taxon>Agaricomycotina</taxon>
        <taxon>Agaricomycetes</taxon>
        <taxon>Agaricomycetidae</taxon>
        <taxon>Agaricales</taxon>
        <taxon>Agaricineae</taxon>
        <taxon>Psathyrellaceae</taxon>
        <taxon>Ephemerocybe</taxon>
    </lineage>
</organism>
<evidence type="ECO:0000256" key="2">
    <source>
        <dbReference type="SAM" id="SignalP"/>
    </source>
</evidence>
<feature type="chain" id="PRO_5034286773" description="CBM1 domain-containing protein" evidence="2">
    <location>
        <begin position="21"/>
        <end position="219"/>
    </location>
</feature>
<dbReference type="Proteomes" id="UP000521943">
    <property type="component" value="Unassembled WGS sequence"/>
</dbReference>